<keyword evidence="1" id="KW-0812">Transmembrane</keyword>
<feature type="transmembrane region" description="Helical" evidence="1">
    <location>
        <begin position="140"/>
        <end position="165"/>
    </location>
</feature>
<feature type="transmembrane region" description="Helical" evidence="1">
    <location>
        <begin position="66"/>
        <end position="89"/>
    </location>
</feature>
<feature type="transmembrane region" description="Helical" evidence="1">
    <location>
        <begin position="230"/>
        <end position="255"/>
    </location>
</feature>
<name>A0AAF0Y2Q3_9TREE</name>
<feature type="transmembrane region" description="Helical" evidence="1">
    <location>
        <begin position="275"/>
        <end position="296"/>
    </location>
</feature>
<reference evidence="2" key="1">
    <citation type="submission" date="2023-10" db="EMBL/GenBank/DDBJ databases">
        <authorList>
            <person name="Noh H."/>
        </authorList>
    </citation>
    <scope>NUCLEOTIDE SEQUENCE</scope>
    <source>
        <strain evidence="2">DUCC4014</strain>
    </source>
</reference>
<evidence type="ECO:0000313" key="3">
    <source>
        <dbReference type="Proteomes" id="UP000827549"/>
    </source>
</evidence>
<dbReference type="Proteomes" id="UP000827549">
    <property type="component" value="Chromosome 1"/>
</dbReference>
<feature type="transmembrane region" description="Helical" evidence="1">
    <location>
        <begin position="343"/>
        <end position="364"/>
    </location>
</feature>
<dbReference type="GeneID" id="87803354"/>
<keyword evidence="1" id="KW-0472">Membrane</keyword>
<evidence type="ECO:0000313" key="2">
    <source>
        <dbReference type="EMBL" id="WOO76471.1"/>
    </source>
</evidence>
<feature type="transmembrane region" description="Helical" evidence="1">
    <location>
        <begin position="12"/>
        <end position="31"/>
    </location>
</feature>
<organism evidence="2 3">
    <name type="scientific">Vanrija pseudolonga</name>
    <dbReference type="NCBI Taxonomy" id="143232"/>
    <lineage>
        <taxon>Eukaryota</taxon>
        <taxon>Fungi</taxon>
        <taxon>Dikarya</taxon>
        <taxon>Basidiomycota</taxon>
        <taxon>Agaricomycotina</taxon>
        <taxon>Tremellomycetes</taxon>
        <taxon>Trichosporonales</taxon>
        <taxon>Trichosporonaceae</taxon>
        <taxon>Vanrija</taxon>
    </lineage>
</organism>
<evidence type="ECO:0000256" key="1">
    <source>
        <dbReference type="SAM" id="Phobius"/>
    </source>
</evidence>
<feature type="transmembrane region" description="Helical" evidence="1">
    <location>
        <begin position="308"/>
        <end position="331"/>
    </location>
</feature>
<sequence>MGNILTVRRALYFVIAVLLYGTLGVAAALVHKWRLSGTIVFYRRPYGNGSLIGIPERMSTQTRYHLGPSIAVLVWTVLSSLYLIGFYLAPVSPSLGLEIGTLGTLFVQGVISLGYLTTYWRVFGDTSKEGVWVNQGQKNVGIATLVLGWVTVALIGSLVRVLYIYGYVQRDVLKAEEVWPRTLIDIVEATREPTSPVDEYERLIPEREREPEAAEPSGLAAVFSPNALRILAYAVVGLTAAATLGLDAALVHWFAKDGGFNYTPHFPPSDGSHEFTPGGPIAVLVFAAVTTLFILIRPRLTLNIGLESSAIFILTALGITNMSVLSTYWPLFNPYQRGALTGVGIATLIVGWIAAGALLFLLVLELLVVLRSVRGGVGGVWNATFTELVRGKTLWWVYVPEEHPSWYAQLSGVAAEREAEASGSGEVRAE</sequence>
<dbReference type="EMBL" id="CP086714">
    <property type="protein sequence ID" value="WOO76471.1"/>
    <property type="molecule type" value="Genomic_DNA"/>
</dbReference>
<gene>
    <name evidence="2" type="ORF">LOC62_01G000092</name>
</gene>
<feature type="transmembrane region" description="Helical" evidence="1">
    <location>
        <begin position="101"/>
        <end position="120"/>
    </location>
</feature>
<accession>A0AAF0Y2Q3</accession>
<dbReference type="RefSeq" id="XP_062622503.1">
    <property type="nucleotide sequence ID" value="XM_062766519.1"/>
</dbReference>
<proteinExistence type="predicted"/>
<dbReference type="AlphaFoldDB" id="A0AAF0Y2Q3"/>
<keyword evidence="1" id="KW-1133">Transmembrane helix</keyword>
<keyword evidence="3" id="KW-1185">Reference proteome</keyword>
<protein>
    <submittedName>
        <fullName evidence="2">Uncharacterized protein</fullName>
    </submittedName>
</protein>